<gene>
    <name evidence="2" type="ORF">N0V93_003977</name>
</gene>
<evidence type="ECO:0000313" key="3">
    <source>
        <dbReference type="Proteomes" id="UP001140453"/>
    </source>
</evidence>
<protein>
    <submittedName>
        <fullName evidence="2">Uncharacterized protein</fullName>
    </submittedName>
</protein>
<keyword evidence="1" id="KW-0812">Transmembrane</keyword>
<organism evidence="2 3">
    <name type="scientific">Gnomoniopsis smithogilvyi</name>
    <dbReference type="NCBI Taxonomy" id="1191159"/>
    <lineage>
        <taxon>Eukaryota</taxon>
        <taxon>Fungi</taxon>
        <taxon>Dikarya</taxon>
        <taxon>Ascomycota</taxon>
        <taxon>Pezizomycotina</taxon>
        <taxon>Sordariomycetes</taxon>
        <taxon>Sordariomycetidae</taxon>
        <taxon>Diaporthales</taxon>
        <taxon>Gnomoniaceae</taxon>
        <taxon>Gnomoniopsis</taxon>
    </lineage>
</organism>
<feature type="transmembrane region" description="Helical" evidence="1">
    <location>
        <begin position="64"/>
        <end position="81"/>
    </location>
</feature>
<sequence length="99" mass="11047">MGKQTAIEDYEASLIEASSLSTQKDGGPQHDVLGIPFIRIKWPANYRAVPHRAARQSAAVCRRLAQVIFFDFFGILFYTTVPPLLQPHLRLRGTAFGTC</sequence>
<accession>A0A9W8YY50</accession>
<evidence type="ECO:0000313" key="2">
    <source>
        <dbReference type="EMBL" id="KAJ4394757.1"/>
    </source>
</evidence>
<dbReference type="Proteomes" id="UP001140453">
    <property type="component" value="Unassembled WGS sequence"/>
</dbReference>
<keyword evidence="1" id="KW-1133">Transmembrane helix</keyword>
<dbReference type="AlphaFoldDB" id="A0A9W8YY50"/>
<proteinExistence type="predicted"/>
<evidence type="ECO:0000256" key="1">
    <source>
        <dbReference type="SAM" id="Phobius"/>
    </source>
</evidence>
<reference evidence="2" key="1">
    <citation type="submission" date="2022-10" db="EMBL/GenBank/DDBJ databases">
        <title>Tapping the CABI collections for fungal endophytes: first genome assemblies for Collariella, Neodidymelliopsis, Ascochyta clinopodiicola, Didymella pomorum, Didymosphaeria variabile, Neocosmospora piperis and Neocucurbitaria cava.</title>
        <authorList>
            <person name="Hill R."/>
        </authorList>
    </citation>
    <scope>NUCLEOTIDE SEQUENCE</scope>
    <source>
        <strain evidence="2">IMI 355082</strain>
    </source>
</reference>
<keyword evidence="1" id="KW-0472">Membrane</keyword>
<name>A0A9W8YY50_9PEZI</name>
<dbReference type="EMBL" id="JAPEVB010000002">
    <property type="protein sequence ID" value="KAJ4394757.1"/>
    <property type="molecule type" value="Genomic_DNA"/>
</dbReference>
<comment type="caution">
    <text evidence="2">The sequence shown here is derived from an EMBL/GenBank/DDBJ whole genome shotgun (WGS) entry which is preliminary data.</text>
</comment>
<keyword evidence="3" id="KW-1185">Reference proteome</keyword>